<dbReference type="EMBL" id="BAABBW010000005">
    <property type="protein sequence ID" value="GAA4179718.1"/>
    <property type="molecule type" value="Genomic_DNA"/>
</dbReference>
<protein>
    <submittedName>
        <fullName evidence="1">Uncharacterized protein</fullName>
    </submittedName>
</protein>
<accession>A0ABP8A866</accession>
<proteinExistence type="predicted"/>
<reference evidence="2" key="1">
    <citation type="journal article" date="2019" name="Int. J. Syst. Evol. Microbiol.">
        <title>The Global Catalogue of Microorganisms (GCM) 10K type strain sequencing project: providing services to taxonomists for standard genome sequencing and annotation.</title>
        <authorList>
            <consortium name="The Broad Institute Genomics Platform"/>
            <consortium name="The Broad Institute Genome Sequencing Center for Infectious Disease"/>
            <person name="Wu L."/>
            <person name="Ma J."/>
        </authorList>
    </citation>
    <scope>NUCLEOTIDE SEQUENCE [LARGE SCALE GENOMIC DNA]</scope>
    <source>
        <strain evidence="2">JCM 17591</strain>
    </source>
</reference>
<organism evidence="1 2">
    <name type="scientific">Gryllotalpicola koreensis</name>
    <dbReference type="NCBI Taxonomy" id="993086"/>
    <lineage>
        <taxon>Bacteria</taxon>
        <taxon>Bacillati</taxon>
        <taxon>Actinomycetota</taxon>
        <taxon>Actinomycetes</taxon>
        <taxon>Micrococcales</taxon>
        <taxon>Microbacteriaceae</taxon>
        <taxon>Gryllotalpicola</taxon>
    </lineage>
</organism>
<name>A0ABP8A866_9MICO</name>
<sequence>MGHCSPQYKVGAAEGGLTVQQAGKGKAITWGIYVAAKYKTGTTWHVTVRADGTKIDSKNQAYEPHGSVNAARAAKYSGKILEISGSALHGKDDLLTFDGKCKIA</sequence>
<comment type="caution">
    <text evidence="1">The sequence shown here is derived from an EMBL/GenBank/DDBJ whole genome shotgun (WGS) entry which is preliminary data.</text>
</comment>
<evidence type="ECO:0000313" key="1">
    <source>
        <dbReference type="EMBL" id="GAA4179718.1"/>
    </source>
</evidence>
<keyword evidence="2" id="KW-1185">Reference proteome</keyword>
<evidence type="ECO:0000313" key="2">
    <source>
        <dbReference type="Proteomes" id="UP001501079"/>
    </source>
</evidence>
<gene>
    <name evidence="1" type="ORF">GCM10022287_32510</name>
</gene>
<dbReference type="Proteomes" id="UP001501079">
    <property type="component" value="Unassembled WGS sequence"/>
</dbReference>